<feature type="domain" description="PAS" evidence="19">
    <location>
        <begin position="596"/>
        <end position="642"/>
    </location>
</feature>
<dbReference type="SUPFAM" id="SSF55874">
    <property type="entry name" value="ATPase domain of HSP90 chaperone/DNA topoisomerase II/histidine kinase"/>
    <property type="match status" value="1"/>
</dbReference>
<evidence type="ECO:0000256" key="13">
    <source>
        <dbReference type="ARBA" id="ARBA00023136"/>
    </source>
</evidence>
<dbReference type="RefSeq" id="WP_091932222.1">
    <property type="nucleotide sequence ID" value="NZ_FOUJ01000001.1"/>
</dbReference>
<evidence type="ECO:0000256" key="6">
    <source>
        <dbReference type="ARBA" id="ARBA00022679"/>
    </source>
</evidence>
<dbReference type="NCBIfam" id="TIGR00229">
    <property type="entry name" value="sensory_box"/>
    <property type="match status" value="2"/>
</dbReference>
<dbReference type="InterPro" id="IPR005467">
    <property type="entry name" value="His_kinase_dom"/>
</dbReference>
<evidence type="ECO:0000313" key="22">
    <source>
        <dbReference type="Proteomes" id="UP000198535"/>
    </source>
</evidence>
<evidence type="ECO:0000256" key="4">
    <source>
        <dbReference type="ARBA" id="ARBA00022475"/>
    </source>
</evidence>
<dbReference type="SMART" id="SM00388">
    <property type="entry name" value="HisKA"/>
    <property type="match status" value="1"/>
</dbReference>
<dbReference type="GO" id="GO:0005524">
    <property type="term" value="F:ATP binding"/>
    <property type="evidence" value="ECO:0007669"/>
    <property type="project" value="UniProtKB-KW"/>
</dbReference>
<dbReference type="EMBL" id="FOUJ01000001">
    <property type="protein sequence ID" value="SFM20248.1"/>
    <property type="molecule type" value="Genomic_DNA"/>
</dbReference>
<evidence type="ECO:0000256" key="1">
    <source>
        <dbReference type="ARBA" id="ARBA00000085"/>
    </source>
</evidence>
<dbReference type="PROSITE" id="PS50112">
    <property type="entry name" value="PAS"/>
    <property type="match status" value="1"/>
</dbReference>
<dbReference type="InterPro" id="IPR029151">
    <property type="entry name" value="Sensor-like_sf"/>
</dbReference>
<dbReference type="SUPFAM" id="SSF103190">
    <property type="entry name" value="Sensory domain-like"/>
    <property type="match status" value="1"/>
</dbReference>
<dbReference type="InterPro" id="IPR001789">
    <property type="entry name" value="Sig_transdc_resp-reg_receiver"/>
</dbReference>
<dbReference type="FunFam" id="3.30.565.10:FF:000010">
    <property type="entry name" value="Sensor histidine kinase RcsC"/>
    <property type="match status" value="1"/>
</dbReference>
<dbReference type="Proteomes" id="UP000198535">
    <property type="component" value="Unassembled WGS sequence"/>
</dbReference>
<feature type="modified residue" description="4-aspartylphosphate" evidence="15">
    <location>
        <position position="1044"/>
    </location>
</feature>
<feature type="domain" description="Response regulatory" evidence="18">
    <location>
        <begin position="995"/>
        <end position="1108"/>
    </location>
</feature>
<dbReference type="Gene3D" id="3.40.50.2300">
    <property type="match status" value="2"/>
</dbReference>
<evidence type="ECO:0000256" key="5">
    <source>
        <dbReference type="ARBA" id="ARBA00022553"/>
    </source>
</evidence>
<dbReference type="GO" id="GO:0005886">
    <property type="term" value="C:plasma membrane"/>
    <property type="evidence" value="ECO:0007669"/>
    <property type="project" value="UniProtKB-SubCell"/>
</dbReference>
<dbReference type="PANTHER" id="PTHR43047">
    <property type="entry name" value="TWO-COMPONENT HISTIDINE PROTEIN KINASE"/>
    <property type="match status" value="1"/>
</dbReference>
<keyword evidence="7 16" id="KW-0812">Transmembrane</keyword>
<dbReference type="InterPro" id="IPR007892">
    <property type="entry name" value="CHASE4"/>
</dbReference>
<dbReference type="InterPro" id="IPR001610">
    <property type="entry name" value="PAC"/>
</dbReference>
<sequence length="1249" mass="138142">MQLRTKTLFVFSFTLFFLLLTLHLSTGSIIFKNFEDLEYKGVTDDVDQALSYIDTYGSRNADVAQSIADNFGDRDLSTINYSDVLLNIESSDIKDANFDLLVLMDSSGNIVYTKAYDRLSDEVVTFPVDMEEALSDNGPMMSSFENGYSSSGMVVLSDGPVILSSIPIHDTTDNGNVTGIVIVGSYFDHGSAVFFTQAHGIPLQYHILQEPSIDPEIENLLTSMAEEKSSVYITPVDEYTIKGYTVVNDVYGEPAIILEVSSSRTIYQKAQTTFAYLLYVIIFAGFLYGAVGTVFLENSILSRLSMLTKGVDSIKGDLSTSNKIDILGDDEISSLGSSINDLVERLEERDSLLFSIIESMSEGLIVFDEDYKISHIKSKFIQLWNIPGEIIEERDGLKLLGYLKNSMVNYEEMLALLKEYHMTDKISITMVHFTDGTYFEVLGSPLFQNENVVGRILSFKDVTDRERSQALAKEKEHMYRSLFEHSNDAIFIVKDGMIQDLNEKAHDSICRPGQEVIGKSFFDILDEKNWALMHQLIEGALADSFGLKELEIACHNGASMDAEVSATVIDAEDGLVQLIVRDITERKEIERLEKENNERMGLILDNINCGVIVVDAHTHEIVDINPTALDIVDRKKEDVIGRACHKFVCPTERGMCPISDLGQNIDKSERFVVRSDGARIPVLKSVEVVELGGRELFIESFVDITKIKDAEEALLAAKVHAEAANRTKSEFLANMSHELRTPLNSVIGFSDLLLEGSFGELNAKQGRFMSNIAASGKHLLDLINDILDISKVEAGKMELFYEVFDLADMISDIQLMMRPLAAKKDIVLDVQMEAKSIYVKADRSKLKQVLYNIIGNATKFTPENGNIYVKVSTNAGMLNVSIRDTGIGISKDDQNKLFKPFVQLDSSNNRKYEGTGLGLALVKNLIELHGGNIWVESEPGKGSTFIFTIPLNIDTKELIEQEYNEAQSSYSHDSLFSEDDLVIIDPQGSTGNVPLVLVVEDDARSRELISTMLTGSGYRVALVEDGSVALEAVKKLHPFAITLDLNLPGMDGTEVLEVLKSNESTASIPVLVLSSLGEQDVGMVVGIEDHLTKPVDADHLLNVLSNVKSRSGVSSLKVLVIDDDPLVVEMLSEMIRSYGYGVITAYGGKEGIEKAFNDNPDMLVVDLMMPEVTGFDVISTLKSDPRTINIPLIVCTAKDMDPEELEILNKNVHGIVQKGSLTKDDLLRILGTMVSNSDDVSPDAEEEVQ</sequence>
<keyword evidence="10" id="KW-0067">ATP-binding</keyword>
<keyword evidence="12" id="KW-0902">Two-component regulatory system</keyword>
<comment type="subcellular location">
    <subcellularLocation>
        <location evidence="2">Cell membrane</location>
        <topology evidence="2">Multi-pass membrane protein</topology>
    </subcellularLocation>
</comment>
<dbReference type="Pfam" id="PF05228">
    <property type="entry name" value="CHASE4"/>
    <property type="match status" value="1"/>
</dbReference>
<evidence type="ECO:0000256" key="3">
    <source>
        <dbReference type="ARBA" id="ARBA00012438"/>
    </source>
</evidence>
<dbReference type="PROSITE" id="PS50110">
    <property type="entry name" value="RESPONSE_REGULATORY"/>
    <property type="match status" value="2"/>
</dbReference>
<dbReference type="SMART" id="SM00448">
    <property type="entry name" value="REC"/>
    <property type="match status" value="2"/>
</dbReference>
<dbReference type="CDD" id="cd00156">
    <property type="entry name" value="REC"/>
    <property type="match status" value="1"/>
</dbReference>
<evidence type="ECO:0000256" key="11">
    <source>
        <dbReference type="ARBA" id="ARBA00022989"/>
    </source>
</evidence>
<dbReference type="Pfam" id="PF00072">
    <property type="entry name" value="Response_reg"/>
    <property type="match status" value="2"/>
</dbReference>
<dbReference type="CDD" id="cd17574">
    <property type="entry name" value="REC_OmpR"/>
    <property type="match status" value="1"/>
</dbReference>
<keyword evidence="11 16" id="KW-1133">Transmembrane helix</keyword>
<evidence type="ECO:0000259" key="19">
    <source>
        <dbReference type="PROSITE" id="PS50112"/>
    </source>
</evidence>
<dbReference type="CDD" id="cd16922">
    <property type="entry name" value="HATPase_EvgS-ArcB-TorS-like"/>
    <property type="match status" value="1"/>
</dbReference>
<dbReference type="InterPro" id="IPR003661">
    <property type="entry name" value="HisK_dim/P_dom"/>
</dbReference>
<dbReference type="Pfam" id="PF13426">
    <property type="entry name" value="PAS_9"/>
    <property type="match status" value="2"/>
</dbReference>
<dbReference type="GO" id="GO:0000155">
    <property type="term" value="F:phosphorelay sensor kinase activity"/>
    <property type="evidence" value="ECO:0007669"/>
    <property type="project" value="InterPro"/>
</dbReference>
<dbReference type="CDD" id="cd06225">
    <property type="entry name" value="HAMP"/>
    <property type="match status" value="1"/>
</dbReference>
<dbReference type="InterPro" id="IPR036097">
    <property type="entry name" value="HisK_dim/P_sf"/>
</dbReference>
<dbReference type="PROSITE" id="PS50109">
    <property type="entry name" value="HIS_KIN"/>
    <property type="match status" value="1"/>
</dbReference>
<organism evidence="21 22">
    <name type="scientific">Methanolobus profundi</name>
    <dbReference type="NCBI Taxonomy" id="487685"/>
    <lineage>
        <taxon>Archaea</taxon>
        <taxon>Methanobacteriati</taxon>
        <taxon>Methanobacteriota</taxon>
        <taxon>Stenosarchaea group</taxon>
        <taxon>Methanomicrobia</taxon>
        <taxon>Methanosarcinales</taxon>
        <taxon>Methanosarcinaceae</taxon>
        <taxon>Methanolobus</taxon>
    </lineage>
</organism>
<dbReference type="STRING" id="487685.SAMN04488696_0324"/>
<gene>
    <name evidence="21" type="ORF">SAMN04488696_0324</name>
</gene>
<name>A0A1I4NXI8_9EURY</name>
<dbReference type="SMART" id="SM00086">
    <property type="entry name" value="PAC"/>
    <property type="match status" value="2"/>
</dbReference>
<dbReference type="PRINTS" id="PR00344">
    <property type="entry name" value="BCTRLSENSOR"/>
</dbReference>
<keyword evidence="6" id="KW-0808">Transferase</keyword>
<feature type="domain" description="HAMP" evidence="20">
    <location>
        <begin position="298"/>
        <end position="351"/>
    </location>
</feature>
<keyword evidence="13 16" id="KW-0472">Membrane</keyword>
<dbReference type="InterPro" id="IPR035965">
    <property type="entry name" value="PAS-like_dom_sf"/>
</dbReference>
<comment type="catalytic activity">
    <reaction evidence="1">
        <text>ATP + protein L-histidine = ADP + protein N-phospho-L-histidine.</text>
        <dbReference type="EC" id="2.7.13.3"/>
    </reaction>
</comment>
<evidence type="ECO:0000256" key="15">
    <source>
        <dbReference type="PROSITE-ProRule" id="PRU00169"/>
    </source>
</evidence>
<dbReference type="FunFam" id="1.10.287.130:FF:000038">
    <property type="entry name" value="Sensory transduction histidine kinase"/>
    <property type="match status" value="1"/>
</dbReference>
<dbReference type="Gene3D" id="6.10.340.10">
    <property type="match status" value="1"/>
</dbReference>
<dbReference type="InterPro" id="IPR011006">
    <property type="entry name" value="CheY-like_superfamily"/>
</dbReference>
<dbReference type="EC" id="2.7.13.3" evidence="3"/>
<evidence type="ECO:0000259" key="18">
    <source>
        <dbReference type="PROSITE" id="PS50110"/>
    </source>
</evidence>
<keyword evidence="5 15" id="KW-0597">Phosphoprotein</keyword>
<dbReference type="SMART" id="SM00091">
    <property type="entry name" value="PAS"/>
    <property type="match status" value="3"/>
</dbReference>
<dbReference type="SUPFAM" id="SSF47384">
    <property type="entry name" value="Homodimeric domain of signal transducing histidine kinase"/>
    <property type="match status" value="1"/>
</dbReference>
<evidence type="ECO:0000256" key="2">
    <source>
        <dbReference type="ARBA" id="ARBA00004651"/>
    </source>
</evidence>
<dbReference type="SUPFAM" id="SSF55785">
    <property type="entry name" value="PYP-like sensor domain (PAS domain)"/>
    <property type="match status" value="3"/>
</dbReference>
<feature type="domain" description="Response regulatory" evidence="18">
    <location>
        <begin position="1117"/>
        <end position="1233"/>
    </location>
</feature>
<proteinExistence type="predicted"/>
<dbReference type="Pfam" id="PF02518">
    <property type="entry name" value="HATPase_c"/>
    <property type="match status" value="1"/>
</dbReference>
<feature type="modified residue" description="4-aspartylphosphate" evidence="15">
    <location>
        <position position="1166"/>
    </location>
</feature>
<dbReference type="Gene3D" id="3.30.450.20">
    <property type="entry name" value="PAS domain"/>
    <property type="match status" value="3"/>
</dbReference>
<dbReference type="CDD" id="cd00082">
    <property type="entry name" value="HisKA"/>
    <property type="match status" value="1"/>
</dbReference>
<dbReference type="OrthoDB" id="342253at2157"/>
<dbReference type="SMART" id="SM00304">
    <property type="entry name" value="HAMP"/>
    <property type="match status" value="1"/>
</dbReference>
<dbReference type="Gene3D" id="1.10.287.130">
    <property type="match status" value="1"/>
</dbReference>
<dbReference type="Gene3D" id="3.30.565.10">
    <property type="entry name" value="Histidine kinase-like ATPase, C-terminal domain"/>
    <property type="match status" value="1"/>
</dbReference>
<evidence type="ECO:0000259" key="20">
    <source>
        <dbReference type="PROSITE" id="PS50885"/>
    </source>
</evidence>
<feature type="transmembrane region" description="Helical" evidence="16">
    <location>
        <begin position="274"/>
        <end position="296"/>
    </location>
</feature>
<feature type="domain" description="Histidine kinase" evidence="17">
    <location>
        <begin position="734"/>
        <end position="953"/>
    </location>
</feature>
<dbReference type="SMART" id="SM00387">
    <property type="entry name" value="HATPase_c"/>
    <property type="match status" value="1"/>
</dbReference>
<dbReference type="Pfam" id="PF00512">
    <property type="entry name" value="HisKA"/>
    <property type="match status" value="1"/>
</dbReference>
<keyword evidence="4" id="KW-1003">Cell membrane</keyword>
<dbReference type="InterPro" id="IPR003594">
    <property type="entry name" value="HATPase_dom"/>
</dbReference>
<protein>
    <recommendedName>
        <fullName evidence="3">histidine kinase</fullName>
        <ecNumber evidence="3">2.7.13.3</ecNumber>
    </recommendedName>
</protein>
<dbReference type="SUPFAM" id="SSF52172">
    <property type="entry name" value="CheY-like"/>
    <property type="match status" value="2"/>
</dbReference>
<dbReference type="PANTHER" id="PTHR43047:SF72">
    <property type="entry name" value="OSMOSENSING HISTIDINE PROTEIN KINASE SLN1"/>
    <property type="match status" value="1"/>
</dbReference>
<dbReference type="InterPro" id="IPR036890">
    <property type="entry name" value="HATPase_C_sf"/>
</dbReference>
<keyword evidence="14" id="KW-0131">Cell cycle</keyword>
<evidence type="ECO:0000256" key="12">
    <source>
        <dbReference type="ARBA" id="ARBA00023012"/>
    </source>
</evidence>
<reference evidence="22" key="1">
    <citation type="submission" date="2016-10" db="EMBL/GenBank/DDBJ databases">
        <authorList>
            <person name="Varghese N."/>
            <person name="Submissions S."/>
        </authorList>
    </citation>
    <scope>NUCLEOTIDE SEQUENCE [LARGE SCALE GENOMIC DNA]</scope>
    <source>
        <strain evidence="22">Mob M</strain>
    </source>
</reference>
<evidence type="ECO:0000313" key="21">
    <source>
        <dbReference type="EMBL" id="SFM20248.1"/>
    </source>
</evidence>
<dbReference type="CDD" id="cd00130">
    <property type="entry name" value="PAS"/>
    <property type="match status" value="2"/>
</dbReference>
<evidence type="ECO:0000256" key="16">
    <source>
        <dbReference type="SAM" id="Phobius"/>
    </source>
</evidence>
<dbReference type="Pfam" id="PF00672">
    <property type="entry name" value="HAMP"/>
    <property type="match status" value="1"/>
</dbReference>
<dbReference type="InterPro" id="IPR003660">
    <property type="entry name" value="HAMP_dom"/>
</dbReference>
<evidence type="ECO:0000256" key="8">
    <source>
        <dbReference type="ARBA" id="ARBA00022741"/>
    </source>
</evidence>
<dbReference type="PROSITE" id="PS50885">
    <property type="entry name" value="HAMP"/>
    <property type="match status" value="1"/>
</dbReference>
<keyword evidence="8" id="KW-0547">Nucleotide-binding</keyword>
<dbReference type="AlphaFoldDB" id="A0A1I4NXI8"/>
<keyword evidence="9" id="KW-0418">Kinase</keyword>
<dbReference type="GO" id="GO:0009927">
    <property type="term" value="F:histidine phosphotransfer kinase activity"/>
    <property type="evidence" value="ECO:0007669"/>
    <property type="project" value="TreeGrafter"/>
</dbReference>
<accession>A0A1I4NXI8</accession>
<evidence type="ECO:0000256" key="14">
    <source>
        <dbReference type="ARBA" id="ARBA00023306"/>
    </source>
</evidence>
<evidence type="ECO:0000259" key="17">
    <source>
        <dbReference type="PROSITE" id="PS50109"/>
    </source>
</evidence>
<evidence type="ECO:0000256" key="7">
    <source>
        <dbReference type="ARBA" id="ARBA00022692"/>
    </source>
</evidence>
<evidence type="ECO:0000256" key="10">
    <source>
        <dbReference type="ARBA" id="ARBA00022840"/>
    </source>
</evidence>
<dbReference type="InterPro" id="IPR000014">
    <property type="entry name" value="PAS"/>
</dbReference>
<keyword evidence="22" id="KW-1185">Reference proteome</keyword>
<evidence type="ECO:0000256" key="9">
    <source>
        <dbReference type="ARBA" id="ARBA00022777"/>
    </source>
</evidence>
<dbReference type="InterPro" id="IPR004358">
    <property type="entry name" value="Sig_transdc_His_kin-like_C"/>
</dbReference>